<name>A0A914ZZ75_PARUN</name>
<organism evidence="1 2">
    <name type="scientific">Parascaris univalens</name>
    <name type="common">Nematode worm</name>
    <dbReference type="NCBI Taxonomy" id="6257"/>
    <lineage>
        <taxon>Eukaryota</taxon>
        <taxon>Metazoa</taxon>
        <taxon>Ecdysozoa</taxon>
        <taxon>Nematoda</taxon>
        <taxon>Chromadorea</taxon>
        <taxon>Rhabditida</taxon>
        <taxon>Spirurina</taxon>
        <taxon>Ascaridomorpha</taxon>
        <taxon>Ascaridoidea</taxon>
        <taxon>Ascarididae</taxon>
        <taxon>Parascaris</taxon>
    </lineage>
</organism>
<evidence type="ECO:0000313" key="2">
    <source>
        <dbReference type="WBParaSite" id="PgE066_g002_t01"/>
    </source>
</evidence>
<proteinExistence type="predicted"/>
<evidence type="ECO:0000313" key="1">
    <source>
        <dbReference type="Proteomes" id="UP000887569"/>
    </source>
</evidence>
<dbReference type="AlphaFoldDB" id="A0A914ZZ75"/>
<accession>A0A914ZZ75</accession>
<dbReference type="WBParaSite" id="PgE066_g002_t01">
    <property type="protein sequence ID" value="PgE066_g002_t01"/>
    <property type="gene ID" value="PgE066_g002"/>
</dbReference>
<protein>
    <submittedName>
        <fullName evidence="2">SPOC domain-containing protein</fullName>
    </submittedName>
</protein>
<sequence>MVVGLVDGTPKTPAVFPEPSQRTLHTCISCSETFIAGSMARASGSCSLDAIQEEKEVKTYALGDIEKIEDTEDMVLVLREHANTPAYDSAALELRSVGNRFTSGAGDNDQINIMNEKIEKSKSTPTQTIADLNSSSLASRLKERWKKTINIFKWTAKVVYIACPPVPKFVIQKAVFHPPKRCHYYFLIGEEGGKLKRIRSAKVANQSNDVVFFIPQLLLPSFENSDVFDQLERMKMHYIRTRRDDWLLAVYITCECSHRLRTSSPCVILFAQPNSSDLGSCMITDPNLVKYTLAFLRL</sequence>
<keyword evidence="1" id="KW-1185">Reference proteome</keyword>
<dbReference type="Proteomes" id="UP000887569">
    <property type="component" value="Unplaced"/>
</dbReference>
<reference evidence="2" key="1">
    <citation type="submission" date="2022-11" db="UniProtKB">
        <authorList>
            <consortium name="WormBaseParasite"/>
        </authorList>
    </citation>
    <scope>IDENTIFICATION</scope>
</reference>